<protein>
    <recommendedName>
        <fullName evidence="3">EF-hand domain-containing protein</fullName>
    </recommendedName>
</protein>
<keyword evidence="5" id="KW-1185">Reference proteome</keyword>
<dbReference type="InterPro" id="IPR018247">
    <property type="entry name" value="EF_Hand_1_Ca_BS"/>
</dbReference>
<sequence>MKLMAKQDLSCSQMNLTEKVFHETDEGEKKYLNKHDIKVAVMMLFGHKISKDEVTQMLYEHGSNQDSDEKGLSLAQFRAAMKPKFKAVDEDEHIRSTFLAFDRTCRGFLTLDDTKMIFRQVCPHFAEYRVELAFKELDRDGDGRISYKDFDFMMKFNNSD</sequence>
<organism evidence="4 5">
    <name type="scientific">Elysia chlorotica</name>
    <name type="common">Eastern emerald elysia</name>
    <name type="synonym">Sea slug</name>
    <dbReference type="NCBI Taxonomy" id="188477"/>
    <lineage>
        <taxon>Eukaryota</taxon>
        <taxon>Metazoa</taxon>
        <taxon>Spiralia</taxon>
        <taxon>Lophotrochozoa</taxon>
        <taxon>Mollusca</taxon>
        <taxon>Gastropoda</taxon>
        <taxon>Heterobranchia</taxon>
        <taxon>Euthyneura</taxon>
        <taxon>Panpulmonata</taxon>
        <taxon>Sacoglossa</taxon>
        <taxon>Placobranchoidea</taxon>
        <taxon>Plakobranchidae</taxon>
        <taxon>Elysia</taxon>
    </lineage>
</organism>
<dbReference type="AlphaFoldDB" id="A0A3S0ZSS3"/>
<dbReference type="PROSITE" id="PS00018">
    <property type="entry name" value="EF_HAND_1"/>
    <property type="match status" value="1"/>
</dbReference>
<name>A0A3S0ZSS3_ELYCH</name>
<evidence type="ECO:0000259" key="3">
    <source>
        <dbReference type="PROSITE" id="PS50222"/>
    </source>
</evidence>
<dbReference type="CDD" id="cd00051">
    <property type="entry name" value="EFh"/>
    <property type="match status" value="1"/>
</dbReference>
<dbReference type="Pfam" id="PF13499">
    <property type="entry name" value="EF-hand_7"/>
    <property type="match status" value="1"/>
</dbReference>
<dbReference type="InterPro" id="IPR002048">
    <property type="entry name" value="EF_hand_dom"/>
</dbReference>
<dbReference type="Proteomes" id="UP000271974">
    <property type="component" value="Unassembled WGS sequence"/>
</dbReference>
<evidence type="ECO:0000256" key="2">
    <source>
        <dbReference type="ARBA" id="ARBA00022837"/>
    </source>
</evidence>
<feature type="domain" description="EF-hand" evidence="3">
    <location>
        <begin position="129"/>
        <end position="160"/>
    </location>
</feature>
<reference evidence="4 5" key="1">
    <citation type="submission" date="2019-01" db="EMBL/GenBank/DDBJ databases">
        <title>A draft genome assembly of the solar-powered sea slug Elysia chlorotica.</title>
        <authorList>
            <person name="Cai H."/>
            <person name="Li Q."/>
            <person name="Fang X."/>
            <person name="Li J."/>
            <person name="Curtis N.E."/>
            <person name="Altenburger A."/>
            <person name="Shibata T."/>
            <person name="Feng M."/>
            <person name="Maeda T."/>
            <person name="Schwartz J.A."/>
            <person name="Shigenobu S."/>
            <person name="Lundholm N."/>
            <person name="Nishiyama T."/>
            <person name="Yang H."/>
            <person name="Hasebe M."/>
            <person name="Li S."/>
            <person name="Pierce S.K."/>
            <person name="Wang J."/>
        </authorList>
    </citation>
    <scope>NUCLEOTIDE SEQUENCE [LARGE SCALE GENOMIC DNA]</scope>
    <source>
        <strain evidence="4">EC2010</strain>
        <tissue evidence="4">Whole organism of an adult</tissue>
    </source>
</reference>
<gene>
    <name evidence="4" type="ORF">EGW08_007266</name>
</gene>
<comment type="caution">
    <text evidence="4">The sequence shown here is derived from an EMBL/GenBank/DDBJ whole genome shotgun (WGS) entry which is preliminary data.</text>
</comment>
<keyword evidence="1" id="KW-0677">Repeat</keyword>
<dbReference type="STRING" id="188477.A0A3S0ZSS3"/>
<dbReference type="SUPFAM" id="SSF47473">
    <property type="entry name" value="EF-hand"/>
    <property type="match status" value="1"/>
</dbReference>
<accession>A0A3S0ZSS3</accession>
<dbReference type="PROSITE" id="PS50222">
    <property type="entry name" value="EF_HAND_2"/>
    <property type="match status" value="2"/>
</dbReference>
<dbReference type="FunFam" id="1.10.238.10:FF:000003">
    <property type="entry name" value="Calmodulin A"/>
    <property type="match status" value="1"/>
</dbReference>
<evidence type="ECO:0000313" key="4">
    <source>
        <dbReference type="EMBL" id="RUS84955.1"/>
    </source>
</evidence>
<dbReference type="PANTHER" id="PTHR23050">
    <property type="entry name" value="CALCIUM BINDING PROTEIN"/>
    <property type="match status" value="1"/>
</dbReference>
<dbReference type="EMBL" id="RQTK01000187">
    <property type="protein sequence ID" value="RUS84955.1"/>
    <property type="molecule type" value="Genomic_DNA"/>
</dbReference>
<feature type="domain" description="EF-hand" evidence="3">
    <location>
        <begin position="89"/>
        <end position="124"/>
    </location>
</feature>
<dbReference type="InterPro" id="IPR050145">
    <property type="entry name" value="Centrin_CML-like"/>
</dbReference>
<evidence type="ECO:0000256" key="1">
    <source>
        <dbReference type="ARBA" id="ARBA00022737"/>
    </source>
</evidence>
<dbReference type="InterPro" id="IPR011992">
    <property type="entry name" value="EF-hand-dom_pair"/>
</dbReference>
<evidence type="ECO:0000313" key="5">
    <source>
        <dbReference type="Proteomes" id="UP000271974"/>
    </source>
</evidence>
<dbReference type="OrthoDB" id="26525at2759"/>
<proteinExistence type="predicted"/>
<dbReference type="GO" id="GO:0005509">
    <property type="term" value="F:calcium ion binding"/>
    <property type="evidence" value="ECO:0007669"/>
    <property type="project" value="InterPro"/>
</dbReference>
<dbReference type="Gene3D" id="1.10.238.10">
    <property type="entry name" value="EF-hand"/>
    <property type="match status" value="1"/>
</dbReference>
<keyword evidence="2" id="KW-0106">Calcium</keyword>